<name>A0ABU3C0K7_9GAMM</name>
<comment type="caution">
    <text evidence="1">The sequence shown here is derived from an EMBL/GenBank/DDBJ whole genome shotgun (WGS) entry which is preliminary data.</text>
</comment>
<protein>
    <submittedName>
        <fullName evidence="1">Uncharacterized protein</fullName>
    </submittedName>
</protein>
<dbReference type="Proteomes" id="UP001251857">
    <property type="component" value="Unassembled WGS sequence"/>
</dbReference>
<reference evidence="1 2" key="1">
    <citation type="submission" date="2023-09" db="EMBL/GenBank/DDBJ databases">
        <authorList>
            <person name="Rey-Velasco X."/>
        </authorList>
    </citation>
    <scope>NUCLEOTIDE SEQUENCE [LARGE SCALE GENOMIC DNA]</scope>
    <source>
        <strain evidence="1 2">W335</strain>
    </source>
</reference>
<dbReference type="RefSeq" id="WP_311652935.1">
    <property type="nucleotide sequence ID" value="NZ_JAVRIB010000008.1"/>
</dbReference>
<proteinExistence type="predicted"/>
<gene>
    <name evidence="1" type="ORF">RM532_08945</name>
</gene>
<keyword evidence="2" id="KW-1185">Reference proteome</keyword>
<accession>A0ABU3C0K7</accession>
<evidence type="ECO:0000313" key="2">
    <source>
        <dbReference type="Proteomes" id="UP001251857"/>
    </source>
</evidence>
<sequence>MANVALDWPAMQGVDMTPPDYVENLAGLIVRMRSRRDRNECLHRIRGHHGQAVADKVEARARALFEARQRDTSPA</sequence>
<evidence type="ECO:0000313" key="1">
    <source>
        <dbReference type="EMBL" id="MDT0635085.1"/>
    </source>
</evidence>
<organism evidence="1 2">
    <name type="scientific">Spectribacter hydrogenoxidans</name>
    <dbReference type="NCBI Taxonomy" id="3075608"/>
    <lineage>
        <taxon>Bacteria</taxon>
        <taxon>Pseudomonadati</taxon>
        <taxon>Pseudomonadota</taxon>
        <taxon>Gammaproteobacteria</taxon>
        <taxon>Salinisphaerales</taxon>
        <taxon>Salinisphaeraceae</taxon>
        <taxon>Spectribacter</taxon>
    </lineage>
</organism>
<dbReference type="EMBL" id="JAVRIB010000008">
    <property type="protein sequence ID" value="MDT0635085.1"/>
    <property type="molecule type" value="Genomic_DNA"/>
</dbReference>